<feature type="region of interest" description="Disordered" evidence="4">
    <location>
        <begin position="255"/>
        <end position="299"/>
    </location>
</feature>
<reference evidence="6" key="1">
    <citation type="journal article" date="2020" name="Fungal Divers.">
        <title>Resolving the Mortierellaceae phylogeny through synthesis of multi-gene phylogenetics and phylogenomics.</title>
        <authorList>
            <person name="Vandepol N."/>
            <person name="Liber J."/>
            <person name="Desiro A."/>
            <person name="Na H."/>
            <person name="Kennedy M."/>
            <person name="Barry K."/>
            <person name="Grigoriev I.V."/>
            <person name="Miller A.N."/>
            <person name="O'Donnell K."/>
            <person name="Stajich J.E."/>
            <person name="Bonito G."/>
        </authorList>
    </citation>
    <scope>NUCLEOTIDE SEQUENCE</scope>
    <source>
        <strain evidence="6">MES-2147</strain>
    </source>
</reference>
<dbReference type="InterPro" id="IPR046347">
    <property type="entry name" value="bZIP_sf"/>
</dbReference>
<dbReference type="PROSITE" id="PS00036">
    <property type="entry name" value="BZIP_BASIC"/>
    <property type="match status" value="1"/>
</dbReference>
<evidence type="ECO:0000313" key="6">
    <source>
        <dbReference type="EMBL" id="KAF9940808.1"/>
    </source>
</evidence>
<dbReference type="Pfam" id="PF00170">
    <property type="entry name" value="bZIP_1"/>
    <property type="match status" value="1"/>
</dbReference>
<keyword evidence="6" id="KW-0238">DNA-binding</keyword>
<dbReference type="Pfam" id="PF08601">
    <property type="entry name" value="PAP1"/>
    <property type="match status" value="1"/>
</dbReference>
<dbReference type="GO" id="GO:0033554">
    <property type="term" value="P:cellular response to stress"/>
    <property type="evidence" value="ECO:0007669"/>
    <property type="project" value="UniProtKB-ARBA"/>
</dbReference>
<evidence type="ECO:0000313" key="7">
    <source>
        <dbReference type="Proteomes" id="UP000749646"/>
    </source>
</evidence>
<keyword evidence="3" id="KW-0539">Nucleus</keyword>
<dbReference type="InterPro" id="IPR004827">
    <property type="entry name" value="bZIP"/>
</dbReference>
<dbReference type="GO" id="GO:0005737">
    <property type="term" value="C:cytoplasm"/>
    <property type="evidence" value="ECO:0007669"/>
    <property type="project" value="UniProtKB-SubCell"/>
</dbReference>
<dbReference type="GO" id="GO:0090575">
    <property type="term" value="C:RNA polymerase II transcription regulator complex"/>
    <property type="evidence" value="ECO:0007669"/>
    <property type="project" value="TreeGrafter"/>
</dbReference>
<comment type="subcellular location">
    <subcellularLocation>
        <location evidence="2">Cytoplasm</location>
    </subcellularLocation>
    <subcellularLocation>
        <location evidence="1">Nucleus</location>
    </subcellularLocation>
</comment>
<dbReference type="SMART" id="SM00338">
    <property type="entry name" value="BRLZ"/>
    <property type="match status" value="1"/>
</dbReference>
<dbReference type="SUPFAM" id="SSF111430">
    <property type="entry name" value="YAP1 redox domain"/>
    <property type="match status" value="1"/>
</dbReference>
<comment type="caution">
    <text evidence="6">The sequence shown here is derived from an EMBL/GenBank/DDBJ whole genome shotgun (WGS) entry which is preliminary data.</text>
</comment>
<dbReference type="PANTHER" id="PTHR40621:SF6">
    <property type="entry name" value="AP-1-LIKE TRANSCRIPTION FACTOR YAP1-RELATED"/>
    <property type="match status" value="1"/>
</dbReference>
<dbReference type="InterPro" id="IPR050936">
    <property type="entry name" value="AP-1-like"/>
</dbReference>
<dbReference type="SUPFAM" id="SSF57959">
    <property type="entry name" value="Leucine zipper domain"/>
    <property type="match status" value="1"/>
</dbReference>
<dbReference type="InterPro" id="IPR013910">
    <property type="entry name" value="TF_PAP1"/>
</dbReference>
<dbReference type="EMBL" id="JAAAHW010009444">
    <property type="protein sequence ID" value="KAF9940808.1"/>
    <property type="molecule type" value="Genomic_DNA"/>
</dbReference>
<dbReference type="GO" id="GO:0001228">
    <property type="term" value="F:DNA-binding transcription activator activity, RNA polymerase II-specific"/>
    <property type="evidence" value="ECO:0007669"/>
    <property type="project" value="TreeGrafter"/>
</dbReference>
<dbReference type="Gene3D" id="1.10.238.100">
    <property type="entry name" value="YAP1 redox domain. Chain B"/>
    <property type="match status" value="1"/>
</dbReference>
<evidence type="ECO:0000256" key="2">
    <source>
        <dbReference type="ARBA" id="ARBA00004496"/>
    </source>
</evidence>
<proteinExistence type="predicted"/>
<feature type="domain" description="BZIP" evidence="5">
    <location>
        <begin position="109"/>
        <end position="124"/>
    </location>
</feature>
<sequence>MSLQQHTDIYSASLADSDWASILQNNHEAQELLSTAIAHHEQYREDDPVKRKGAISQAHSKASLEHHGDTAGDSQFENDSSDEVHAPGDGKPAPKKAGRKPLTTEPTNKRKAQNRAAQRAFRDRKEKYVKSLEDRIKELEDMNPAQSDSNNLAEENMNLRVLVQKLETENYFLKEQTFTFDFPISQPGLYNVTKANRNTLLTSSQKNTSSVSEQSIQSPSSQTIDTISSESSESPVVSSRPFKSTNVAKPVAYEHLPWSPPSSVADSVPNSPLDHDRSTPEREVTTQVTGSDSAGVVPRFRNSSPGDMALFASLLDSTTHTTSVNQTVDSPLQQSIQNKNAFALFGPISQLGQSNNFNINNTSSPTNTLAGLSEHTPSPTLDSLVNTPIFPSDGNLQYTPTTSSLSMPPLIFDPTQTLFTNFRDPSDPQDFLASLDDSIEPTPFPDDSIDDLFTNQLLDYTNTFVNITATPVRDAESQGFFGKAAQAENPKFTLPNVGENEKAIPCPLAWEKISKHPKFDDADIDDLCKEMKAKAKCSGHGPVIPVSHVDELMSRLDQE</sequence>
<evidence type="ECO:0000256" key="3">
    <source>
        <dbReference type="ARBA" id="ARBA00023242"/>
    </source>
</evidence>
<feature type="region of interest" description="Disordered" evidence="4">
    <location>
        <begin position="203"/>
        <end position="242"/>
    </location>
</feature>
<dbReference type="GO" id="GO:0000976">
    <property type="term" value="F:transcription cis-regulatory region binding"/>
    <property type="evidence" value="ECO:0007669"/>
    <property type="project" value="InterPro"/>
</dbReference>
<accession>A0A9P6IN63</accession>
<dbReference type="AlphaFoldDB" id="A0A9P6IN63"/>
<gene>
    <name evidence="6" type="primary">YAP1_2</name>
    <name evidence="6" type="ORF">BGZ65_006027</name>
</gene>
<feature type="compositionally biased region" description="Low complexity" evidence="4">
    <location>
        <begin position="208"/>
        <end position="239"/>
    </location>
</feature>
<organism evidence="6 7">
    <name type="scientific">Modicella reniformis</name>
    <dbReference type="NCBI Taxonomy" id="1440133"/>
    <lineage>
        <taxon>Eukaryota</taxon>
        <taxon>Fungi</taxon>
        <taxon>Fungi incertae sedis</taxon>
        <taxon>Mucoromycota</taxon>
        <taxon>Mortierellomycotina</taxon>
        <taxon>Mortierellomycetes</taxon>
        <taxon>Mortierellales</taxon>
        <taxon>Mortierellaceae</taxon>
        <taxon>Modicella</taxon>
    </lineage>
</organism>
<evidence type="ECO:0000256" key="4">
    <source>
        <dbReference type="SAM" id="MobiDB-lite"/>
    </source>
</evidence>
<feature type="compositionally biased region" description="Basic and acidic residues" evidence="4">
    <location>
        <begin position="273"/>
        <end position="284"/>
    </location>
</feature>
<keyword evidence="7" id="KW-1185">Reference proteome</keyword>
<dbReference type="OrthoDB" id="2593073at2759"/>
<dbReference type="Gene3D" id="1.20.5.170">
    <property type="match status" value="1"/>
</dbReference>
<name>A0A9P6IN63_9FUNG</name>
<dbReference type="CDD" id="cd14688">
    <property type="entry name" value="bZIP_YAP"/>
    <property type="match status" value="1"/>
</dbReference>
<evidence type="ECO:0000256" key="1">
    <source>
        <dbReference type="ARBA" id="ARBA00004123"/>
    </source>
</evidence>
<dbReference type="PANTHER" id="PTHR40621">
    <property type="entry name" value="TRANSCRIPTION FACTOR KAPC-RELATED"/>
    <property type="match status" value="1"/>
</dbReference>
<dbReference type="Proteomes" id="UP000749646">
    <property type="component" value="Unassembled WGS sequence"/>
</dbReference>
<feature type="region of interest" description="Disordered" evidence="4">
    <location>
        <begin position="43"/>
        <end position="125"/>
    </location>
</feature>
<feature type="compositionally biased region" description="Polar residues" evidence="4">
    <location>
        <begin position="261"/>
        <end position="270"/>
    </location>
</feature>
<evidence type="ECO:0000259" key="5">
    <source>
        <dbReference type="PROSITE" id="PS00036"/>
    </source>
</evidence>
<protein>
    <submittedName>
        <fullName evidence="6">DNA-binding transcription factor yap1</fullName>
    </submittedName>
</protein>
<dbReference type="InterPro" id="IPR023167">
    <property type="entry name" value="Yap1_redox_dom_sf"/>
</dbReference>